<name>A0ABP0YFW8_9ROSI</name>
<dbReference type="Proteomes" id="UP001642487">
    <property type="component" value="Chromosome 4"/>
</dbReference>
<sequence length="89" mass="9435">SPLGDVTLEIGESQNPKSFTSPDIFDSLAARVGTFKAPIDGIVISSGSPIININPSRLKKTPHVATLEVSNYCIDNVISDLYCQAALAM</sequence>
<protein>
    <submittedName>
        <fullName evidence="1">Uncharacterized protein</fullName>
    </submittedName>
</protein>
<organism evidence="1 2">
    <name type="scientific">Citrullus colocynthis</name>
    <name type="common">colocynth</name>
    <dbReference type="NCBI Taxonomy" id="252529"/>
    <lineage>
        <taxon>Eukaryota</taxon>
        <taxon>Viridiplantae</taxon>
        <taxon>Streptophyta</taxon>
        <taxon>Embryophyta</taxon>
        <taxon>Tracheophyta</taxon>
        <taxon>Spermatophyta</taxon>
        <taxon>Magnoliopsida</taxon>
        <taxon>eudicotyledons</taxon>
        <taxon>Gunneridae</taxon>
        <taxon>Pentapetalae</taxon>
        <taxon>rosids</taxon>
        <taxon>fabids</taxon>
        <taxon>Cucurbitales</taxon>
        <taxon>Cucurbitaceae</taxon>
        <taxon>Benincaseae</taxon>
        <taxon>Citrullus</taxon>
    </lineage>
</organism>
<evidence type="ECO:0000313" key="2">
    <source>
        <dbReference type="Proteomes" id="UP001642487"/>
    </source>
</evidence>
<feature type="non-terminal residue" evidence="1">
    <location>
        <position position="1"/>
    </location>
</feature>
<proteinExistence type="predicted"/>
<evidence type="ECO:0000313" key="1">
    <source>
        <dbReference type="EMBL" id="CAK9319399.1"/>
    </source>
</evidence>
<accession>A0ABP0YFW8</accession>
<gene>
    <name evidence="1" type="ORF">CITCOLO1_LOCUS11403</name>
</gene>
<keyword evidence="2" id="KW-1185">Reference proteome</keyword>
<dbReference type="EMBL" id="OZ021738">
    <property type="protein sequence ID" value="CAK9319399.1"/>
    <property type="molecule type" value="Genomic_DNA"/>
</dbReference>
<reference evidence="1 2" key="1">
    <citation type="submission" date="2024-03" db="EMBL/GenBank/DDBJ databases">
        <authorList>
            <person name="Gkanogiannis A."/>
            <person name="Becerra Lopez-Lavalle L."/>
        </authorList>
    </citation>
    <scope>NUCLEOTIDE SEQUENCE [LARGE SCALE GENOMIC DNA]</scope>
</reference>